<feature type="signal peptide" evidence="3">
    <location>
        <begin position="1"/>
        <end position="22"/>
    </location>
</feature>
<dbReference type="InterPro" id="IPR023346">
    <property type="entry name" value="Lysozyme-like_dom_sf"/>
</dbReference>
<dbReference type="SUPFAM" id="SSF48435">
    <property type="entry name" value="Bacterial muramidases"/>
    <property type="match status" value="1"/>
</dbReference>
<evidence type="ECO:0000313" key="6">
    <source>
        <dbReference type="EMBL" id="MEE1672585.1"/>
    </source>
</evidence>
<evidence type="ECO:0000259" key="4">
    <source>
        <dbReference type="Pfam" id="PF01464"/>
    </source>
</evidence>
<dbReference type="CDD" id="cd13401">
    <property type="entry name" value="Slt70-like"/>
    <property type="match status" value="1"/>
</dbReference>
<gene>
    <name evidence="6" type="ORF">SNR37_001987</name>
</gene>
<dbReference type="InterPro" id="IPR012289">
    <property type="entry name" value="Lytic_TGlycosylase_superhlx_L"/>
</dbReference>
<dbReference type="InterPro" id="IPR008939">
    <property type="entry name" value="Lytic_TGlycosylase_superhlx_U"/>
</dbReference>
<dbReference type="Proteomes" id="UP001310248">
    <property type="component" value="Unassembled WGS sequence"/>
</dbReference>
<accession>A0ABU7FZQ1</accession>
<dbReference type="InterPro" id="IPR008258">
    <property type="entry name" value="Transglycosylase_SLT_dom_1"/>
</dbReference>
<organism evidence="6 7">
    <name type="scientific">Agarivorans aestuarii</name>
    <dbReference type="NCBI Taxonomy" id="1563703"/>
    <lineage>
        <taxon>Bacteria</taxon>
        <taxon>Pseudomonadati</taxon>
        <taxon>Pseudomonadota</taxon>
        <taxon>Gammaproteobacteria</taxon>
        <taxon>Alteromonadales</taxon>
        <taxon>Alteromonadaceae</taxon>
        <taxon>Agarivorans</taxon>
    </lineage>
</organism>
<dbReference type="EMBL" id="JAYDYW010000004">
    <property type="protein sequence ID" value="MEE1672585.1"/>
    <property type="molecule type" value="Genomic_DNA"/>
</dbReference>
<feature type="domain" description="Transglycosylase SLT" evidence="4">
    <location>
        <begin position="485"/>
        <end position="594"/>
    </location>
</feature>
<reference evidence="7" key="1">
    <citation type="submission" date="2023-07" db="EMBL/GenBank/DDBJ databases">
        <title>Draft genome sequence of Agarivorans aestuarii strain ZMCS4, a CAZymes producing bacteria isolated from the marine brown algae Clodostephus spongiosus.</title>
        <authorList>
            <person name="Lorente B."/>
            <person name="Cabral C."/>
            <person name="Frias J."/>
            <person name="Faria J."/>
            <person name="Toubarro D."/>
        </authorList>
    </citation>
    <scope>NUCLEOTIDE SEQUENCE [LARGE SCALE GENOMIC DNA]</scope>
    <source>
        <strain evidence="7">ZMCS4</strain>
    </source>
</reference>
<evidence type="ECO:0000313" key="7">
    <source>
        <dbReference type="Proteomes" id="UP001310248"/>
    </source>
</evidence>
<dbReference type="Gene3D" id="1.10.530.10">
    <property type="match status" value="1"/>
</dbReference>
<dbReference type="SUPFAM" id="SSF53955">
    <property type="entry name" value="Lysozyme-like"/>
    <property type="match status" value="1"/>
</dbReference>
<dbReference type="Gene3D" id="1.10.1240.20">
    <property type="entry name" value="Lytic transglycosylase, superhelical linker domain"/>
    <property type="match status" value="1"/>
</dbReference>
<dbReference type="PANTHER" id="PTHR37423">
    <property type="entry name" value="SOLUBLE LYTIC MUREIN TRANSGLYCOSYLASE-RELATED"/>
    <property type="match status" value="1"/>
</dbReference>
<dbReference type="RefSeq" id="WP_329774014.1">
    <property type="nucleotide sequence ID" value="NZ_JAYDYW010000004.1"/>
</dbReference>
<dbReference type="PROSITE" id="PS00922">
    <property type="entry name" value="TRANSGLYCOSYLASE"/>
    <property type="match status" value="1"/>
</dbReference>
<dbReference type="Pfam" id="PF00760">
    <property type="entry name" value="Cucumo_coat"/>
    <property type="match status" value="1"/>
</dbReference>
<dbReference type="Pfam" id="PF01464">
    <property type="entry name" value="SLT"/>
    <property type="match status" value="1"/>
</dbReference>
<evidence type="ECO:0000256" key="3">
    <source>
        <dbReference type="SAM" id="SignalP"/>
    </source>
</evidence>
<evidence type="ECO:0000256" key="2">
    <source>
        <dbReference type="ARBA" id="ARBA00022729"/>
    </source>
</evidence>
<keyword evidence="7" id="KW-1185">Reference proteome</keyword>
<dbReference type="InterPro" id="IPR000189">
    <property type="entry name" value="Transglyc_AS"/>
</dbReference>
<sequence length="646" mass="75093">MLKRFWRVLVCLLCGGMGMAHAAELSPLQQSYKDIRKLQRADKWAQAEKSIEKLAAYPLVEHLQYYQLRGQLRNASRQQVEQFITDYPQSYLSNALQRRFMLELARRKQWQSYLEFYPKLPNSIDLQCHHYYAQLKVGDASQAWQGAEKLWVHGRSRPKSCDSLFDSWQKAGNISDQLRWQRMLLSFQASKPGLMKYLAKSLSDSKKTDAKLLADAYVKPMAVLSSGKLKINQSSRHQEIALLAIRRLARSDLESAVEHIERWSKVLAKSDALYFSVERYLIRKVISDKSPELLKWADRQLRLSPDTPTIERRIRLAIAEQQWDQIGLWIARLPEAKQKQERWTYWQARSLVALGQKERAQPTLELLAKERSYHGFLSAQFLQQPYQLGEQRHITSDDTLKQLNQHPVVLKVTELLALDEYYSARTEWDTLLRRSSLLRQLDLGVLALNNDWQDLAVQASIVAKQWDQLEMRFPLSFSKEFEYFANKRQVEASLLYAVARQESAMYPLAQSSVGARGLMQLMPATAKETARKIGFRYRSRSQLFEPEDNIRLGSAYFDGLLNRYQGNRILAAAAYNAGPHRVNRWLKERGDVPADVWVESIPFKETRHYVQSVLAYQVVYQYRRKQQLTPFLTPNELGYQYGGSKG</sequence>
<proteinExistence type="inferred from homology"/>
<evidence type="ECO:0000256" key="1">
    <source>
        <dbReference type="ARBA" id="ARBA00007734"/>
    </source>
</evidence>
<protein>
    <submittedName>
        <fullName evidence="6">Transglycosylase SLT domain-containing protein</fullName>
    </submittedName>
</protein>
<comment type="caution">
    <text evidence="6">The sequence shown here is derived from an EMBL/GenBank/DDBJ whole genome shotgun (WGS) entry which is preliminary data.</text>
</comment>
<comment type="similarity">
    <text evidence="1">Belongs to the transglycosylase Slt family.</text>
</comment>
<name>A0ABU7FZQ1_9ALTE</name>
<dbReference type="InterPro" id="IPR037061">
    <property type="entry name" value="Lytic_TGlycoase_superhlx_L_sf"/>
</dbReference>
<keyword evidence="2 3" id="KW-0732">Signal</keyword>
<dbReference type="Pfam" id="PF14718">
    <property type="entry name" value="SLT_L"/>
    <property type="match status" value="1"/>
</dbReference>
<dbReference type="Gene3D" id="1.25.20.10">
    <property type="entry name" value="Bacterial muramidases"/>
    <property type="match status" value="1"/>
</dbReference>
<feature type="chain" id="PRO_5047338349" evidence="3">
    <location>
        <begin position="23"/>
        <end position="646"/>
    </location>
</feature>
<evidence type="ECO:0000259" key="5">
    <source>
        <dbReference type="Pfam" id="PF14718"/>
    </source>
</evidence>
<dbReference type="PANTHER" id="PTHR37423:SF5">
    <property type="entry name" value="SOLUBLE LYTIC MUREIN TRANSGLYCOSYLASE"/>
    <property type="match status" value="1"/>
</dbReference>
<feature type="domain" description="Lytic transglycosylase superhelical linker" evidence="5">
    <location>
        <begin position="403"/>
        <end position="469"/>
    </location>
</feature>